<evidence type="ECO:0000313" key="2">
    <source>
        <dbReference type="EMBL" id="EFH4959412.1"/>
    </source>
</evidence>
<dbReference type="EMBL" id="DABCJL010000003">
    <property type="protein sequence ID" value="HAH7768467.1"/>
    <property type="molecule type" value="Genomic_DNA"/>
</dbReference>
<reference evidence="4 5" key="2">
    <citation type="submission" date="2019-12" db="EMBL/GenBank/DDBJ databases">
        <authorList>
            <consortium name="NARMS: The National Antimicrobial Resistance Monitoring System"/>
        </authorList>
    </citation>
    <scope>NUCLEOTIDE SEQUENCE [LARGE SCALE GENOMIC DNA]</scope>
    <source>
        <strain evidence="2 5">CVM N19EC0130</strain>
        <strain evidence="1 4">CVM N19EC0189</strain>
    </source>
</reference>
<dbReference type="Proteomes" id="UP000843571">
    <property type="component" value="Unassembled WGS sequence"/>
</dbReference>
<protein>
    <submittedName>
        <fullName evidence="3">Uncharacterized protein</fullName>
    </submittedName>
</protein>
<dbReference type="RefSeq" id="WP_155522399.1">
    <property type="nucleotide sequence ID" value="NZ_BAABXZ010000001.1"/>
</dbReference>
<sequence>MAVHPFSLWERISPLVIEVRLTAQTAGNSADSGIPDGNYHSRQGW</sequence>
<dbReference type="Proteomes" id="UP000534496">
    <property type="component" value="Unassembled WGS sequence"/>
</dbReference>
<reference evidence="3" key="3">
    <citation type="submission" date="2020-01" db="EMBL/GenBank/DDBJ databases">
        <authorList>
            <consortium name="NCBI Pathogen Detection Project"/>
        </authorList>
    </citation>
    <scope>NUCLEOTIDE SEQUENCE</scope>
    <source>
        <strain evidence="3">C0382</strain>
    </source>
</reference>
<evidence type="ECO:0000313" key="5">
    <source>
        <dbReference type="Proteomes" id="UP000543424"/>
    </source>
</evidence>
<organism evidence="3">
    <name type="scientific">Escherichia coli</name>
    <dbReference type="NCBI Taxonomy" id="562"/>
    <lineage>
        <taxon>Bacteria</taxon>
        <taxon>Pseudomonadati</taxon>
        <taxon>Pseudomonadota</taxon>
        <taxon>Gammaproteobacteria</taxon>
        <taxon>Enterobacterales</taxon>
        <taxon>Enterobacteriaceae</taxon>
        <taxon>Escherichia</taxon>
    </lineage>
</organism>
<evidence type="ECO:0000313" key="4">
    <source>
        <dbReference type="Proteomes" id="UP000534496"/>
    </source>
</evidence>
<evidence type="ECO:0000313" key="1">
    <source>
        <dbReference type="EMBL" id="EFH3675962.1"/>
    </source>
</evidence>
<dbReference type="AlphaFoldDB" id="A0A774SX09"/>
<dbReference type="Proteomes" id="UP000543424">
    <property type="component" value="Unassembled WGS sequence"/>
</dbReference>
<dbReference type="EMBL" id="AASWBF010000003">
    <property type="protein sequence ID" value="EFH4959412.1"/>
    <property type="molecule type" value="Genomic_DNA"/>
</dbReference>
<comment type="caution">
    <text evidence="3">The sequence shown here is derived from an EMBL/GenBank/DDBJ whole genome shotgun (WGS) entry which is preliminary data.</text>
</comment>
<evidence type="ECO:0000313" key="3">
    <source>
        <dbReference type="EMBL" id="HAH7768467.1"/>
    </source>
</evidence>
<gene>
    <name evidence="2" type="ORF">F9413_02515</name>
    <name evidence="1" type="ORF">F9461_22550</name>
    <name evidence="3" type="ORF">HIE29_001882</name>
</gene>
<name>A0A774SX09_ECOLX</name>
<accession>A0A774SX09</accession>
<reference evidence="3" key="1">
    <citation type="journal article" date="2018" name="Genome Biol.">
        <title>SKESA: strategic k-mer extension for scrupulous assemblies.</title>
        <authorList>
            <person name="Souvorov A."/>
            <person name="Agarwala R."/>
            <person name="Lipman D.J."/>
        </authorList>
    </citation>
    <scope>NUCLEOTIDE SEQUENCE [LARGE SCALE GENOMIC DNA]</scope>
    <source>
        <strain evidence="3">C0382</strain>
    </source>
</reference>
<dbReference type="EMBL" id="AASVQO010000022">
    <property type="protein sequence ID" value="EFH3675962.1"/>
    <property type="molecule type" value="Genomic_DNA"/>
</dbReference>
<proteinExistence type="predicted"/>